<keyword evidence="4" id="KW-1185">Reference proteome</keyword>
<dbReference type="GO" id="GO:0022857">
    <property type="term" value="F:transmembrane transporter activity"/>
    <property type="evidence" value="ECO:0007669"/>
    <property type="project" value="InterPro"/>
</dbReference>
<accession>A0A939HMI6</accession>
<dbReference type="PANTHER" id="PTHR42781:SF4">
    <property type="entry name" value="SPERMIDINE_PUTRESCINE IMPORT ATP-BINDING PROTEIN POTA"/>
    <property type="match status" value="1"/>
</dbReference>
<dbReference type="Proteomes" id="UP000664073">
    <property type="component" value="Unassembled WGS sequence"/>
</dbReference>
<name>A0A939HMI6_9PROT</name>
<dbReference type="PROSITE" id="PS50893">
    <property type="entry name" value="ABC_TRANSPORTER_2"/>
    <property type="match status" value="1"/>
</dbReference>
<dbReference type="EMBL" id="JAFVMH010000002">
    <property type="protein sequence ID" value="MBO1324846.1"/>
    <property type="molecule type" value="Genomic_DNA"/>
</dbReference>
<dbReference type="RefSeq" id="WP_207845487.1">
    <property type="nucleotide sequence ID" value="NZ_JAFVMH010000002.1"/>
</dbReference>
<proteinExistence type="predicted"/>
<dbReference type="Pfam" id="PF08402">
    <property type="entry name" value="TOBE_2"/>
    <property type="match status" value="1"/>
</dbReference>
<dbReference type="SUPFAM" id="SSF52540">
    <property type="entry name" value="P-loop containing nucleoside triphosphate hydrolases"/>
    <property type="match status" value="1"/>
</dbReference>
<dbReference type="InterPro" id="IPR008995">
    <property type="entry name" value="Mo/tungstate-bd_C_term_dom"/>
</dbReference>
<dbReference type="Gene3D" id="3.40.50.300">
    <property type="entry name" value="P-loop containing nucleotide triphosphate hydrolases"/>
    <property type="match status" value="1"/>
</dbReference>
<keyword evidence="1" id="KW-0813">Transport</keyword>
<sequence length="372" mass="39754">MQLTHGSPPALALHNFVFRAGTPPLDLILRRQDCVALLGIGPDEDDMPSLTAALTGRATCQGAMRIDGMDVSAHRPGQRGVASVGAHAPLFAHLSVMDNILFPLRAARTLGANEMQRRASEVLALTGLDGVRARYPRDLSAEQVFRAGLARALVGMPAVVVLMQPFDTMKQTAKDRMLAMLDRLRHAMGLSLLLLTRQRPEALMAADRIGIMENGVLLQLAQAPILLNRPASRGVAVAMGDANVLTGKVLDCEDDLATLRLPSGETVQAQAAPGLHADDLASICIPPDRLSVMFMRQGGGEPPEPGDIACTLVSAHHLGQSVLMRLRARDGTEIIARRPPVHAGRDLAPGREGLLAWQAQNAIAFPMDQKIG</sequence>
<dbReference type="InterPro" id="IPR003439">
    <property type="entry name" value="ABC_transporter-like_ATP-bd"/>
</dbReference>
<reference evidence="3" key="1">
    <citation type="submission" date="2021-03" db="EMBL/GenBank/DDBJ databases">
        <title>The complete genome sequence of Acetobacter sp. TBRC 12339.</title>
        <authorList>
            <person name="Charoenyingcharoen P."/>
            <person name="Yukphan P."/>
        </authorList>
    </citation>
    <scope>NUCLEOTIDE SEQUENCE</scope>
    <source>
        <strain evidence="3">TBRC 12339</strain>
    </source>
</reference>
<dbReference type="AlphaFoldDB" id="A0A939HMI6"/>
<gene>
    <name evidence="3" type="ORF">J2D77_06745</name>
</gene>
<evidence type="ECO:0000313" key="3">
    <source>
        <dbReference type="EMBL" id="MBO1324846.1"/>
    </source>
</evidence>
<dbReference type="InterPro" id="IPR013611">
    <property type="entry name" value="Transp-assoc_OB_typ2"/>
</dbReference>
<dbReference type="SUPFAM" id="SSF50331">
    <property type="entry name" value="MOP-like"/>
    <property type="match status" value="1"/>
</dbReference>
<dbReference type="PANTHER" id="PTHR42781">
    <property type="entry name" value="SPERMIDINE/PUTRESCINE IMPORT ATP-BINDING PROTEIN POTA"/>
    <property type="match status" value="1"/>
</dbReference>
<organism evidence="3 4">
    <name type="scientific">Acetobacter garciniae</name>
    <dbReference type="NCBI Taxonomy" id="2817435"/>
    <lineage>
        <taxon>Bacteria</taxon>
        <taxon>Pseudomonadati</taxon>
        <taxon>Pseudomonadota</taxon>
        <taxon>Alphaproteobacteria</taxon>
        <taxon>Acetobacterales</taxon>
        <taxon>Acetobacteraceae</taxon>
        <taxon>Acetobacter</taxon>
    </lineage>
</organism>
<evidence type="ECO:0000259" key="2">
    <source>
        <dbReference type="PROSITE" id="PS50893"/>
    </source>
</evidence>
<feature type="domain" description="ABC transporter" evidence="2">
    <location>
        <begin position="1"/>
        <end position="239"/>
    </location>
</feature>
<dbReference type="GO" id="GO:0043190">
    <property type="term" value="C:ATP-binding cassette (ABC) transporter complex"/>
    <property type="evidence" value="ECO:0007669"/>
    <property type="project" value="InterPro"/>
</dbReference>
<evidence type="ECO:0000256" key="1">
    <source>
        <dbReference type="ARBA" id="ARBA00022448"/>
    </source>
</evidence>
<dbReference type="InterPro" id="IPR027417">
    <property type="entry name" value="P-loop_NTPase"/>
</dbReference>
<dbReference type="InterPro" id="IPR050093">
    <property type="entry name" value="ABC_SmlMolc_Importer"/>
</dbReference>
<dbReference type="Pfam" id="PF00005">
    <property type="entry name" value="ABC_tran"/>
    <property type="match status" value="1"/>
</dbReference>
<comment type="caution">
    <text evidence="3">The sequence shown here is derived from an EMBL/GenBank/DDBJ whole genome shotgun (WGS) entry which is preliminary data.</text>
</comment>
<evidence type="ECO:0000313" key="4">
    <source>
        <dbReference type="Proteomes" id="UP000664073"/>
    </source>
</evidence>
<protein>
    <submittedName>
        <fullName evidence="3">TOBE domain-containing protein</fullName>
    </submittedName>
</protein>
<dbReference type="GO" id="GO:0016887">
    <property type="term" value="F:ATP hydrolysis activity"/>
    <property type="evidence" value="ECO:0007669"/>
    <property type="project" value="InterPro"/>
</dbReference>
<dbReference type="GO" id="GO:0005524">
    <property type="term" value="F:ATP binding"/>
    <property type="evidence" value="ECO:0007669"/>
    <property type="project" value="InterPro"/>
</dbReference>